<name>W8VUR3_9FLAO</name>
<gene>
    <name evidence="1" type="ORF">NMS_0819</name>
</gene>
<protein>
    <recommendedName>
        <fullName evidence="3">Lipocalin-like domain-containing protein</fullName>
    </recommendedName>
</protein>
<sequence length="145" mass="16895">MKYIFFLLLLLVSCKPTSSIDEGSLDWILGDWKRVDDKVGQQTFENWQKSTDDSYQGFGYTLKAGDTVFKEYMRLYKDSTWILEVSGVNDSSVSFQMTDITPNSFTVENSQHDFPTKIKYWINDDSLKAYVSNVEMRLDFSFVKQ</sequence>
<keyword evidence="2" id="KW-1185">Reference proteome</keyword>
<dbReference type="STRING" id="1454201.NMS_0819"/>
<dbReference type="AlphaFoldDB" id="W8VUR3"/>
<accession>W8VUR3</accession>
<reference evidence="1 2" key="1">
    <citation type="journal article" date="2014" name="Proc. Natl. Acad. Sci. U.S.A.">
        <title>Functional characterization of flavobacteria rhodopsins reveals a unique class of light-driven chloride pump in bacteria.</title>
        <authorList>
            <person name="Yoshizawa S."/>
            <person name="Kumagai Y."/>
            <person name="Kim H."/>
            <person name="Ogura Y."/>
            <person name="Hayashi T."/>
            <person name="Iwasaki W."/>
            <person name="DeLong E.F."/>
            <person name="Kogure K."/>
        </authorList>
    </citation>
    <scope>NUCLEOTIDE SEQUENCE [LARGE SCALE GENOMIC DNA]</scope>
    <source>
        <strain evidence="1 2">S1-08</strain>
    </source>
</reference>
<dbReference type="KEGG" id="nmf:NMS_0819"/>
<dbReference type="EMBL" id="AP014548">
    <property type="protein sequence ID" value="BAO54828.1"/>
    <property type="molecule type" value="Genomic_DNA"/>
</dbReference>
<evidence type="ECO:0000313" key="1">
    <source>
        <dbReference type="EMBL" id="BAO54828.1"/>
    </source>
</evidence>
<evidence type="ECO:0000313" key="2">
    <source>
        <dbReference type="Proteomes" id="UP000031760"/>
    </source>
</evidence>
<dbReference type="RefSeq" id="WP_052476690.1">
    <property type="nucleotide sequence ID" value="NZ_AP014548.1"/>
</dbReference>
<dbReference type="HOGENOM" id="CLU_128778_2_0_10"/>
<evidence type="ECO:0008006" key="3">
    <source>
        <dbReference type="Google" id="ProtNLM"/>
    </source>
</evidence>
<dbReference type="Proteomes" id="UP000031760">
    <property type="component" value="Chromosome"/>
</dbReference>
<dbReference type="OrthoDB" id="5382295at2"/>
<organism evidence="1 2">
    <name type="scientific">Nonlabens marinus S1-08</name>
    <dbReference type="NCBI Taxonomy" id="1454201"/>
    <lineage>
        <taxon>Bacteria</taxon>
        <taxon>Pseudomonadati</taxon>
        <taxon>Bacteroidota</taxon>
        <taxon>Flavobacteriia</taxon>
        <taxon>Flavobacteriales</taxon>
        <taxon>Flavobacteriaceae</taxon>
        <taxon>Nonlabens</taxon>
    </lineage>
</organism>
<proteinExistence type="predicted"/>